<dbReference type="AlphaFoldDB" id="A0AAW1P8W0"/>
<keyword evidence="3" id="KW-0813">Transport</keyword>
<dbReference type="InterPro" id="IPR037185">
    <property type="entry name" value="EmrE-like"/>
</dbReference>
<feature type="transmembrane region" description="Helical" evidence="7">
    <location>
        <begin position="37"/>
        <end position="56"/>
    </location>
</feature>
<keyword evidence="9" id="KW-1185">Reference proteome</keyword>
<dbReference type="SUPFAM" id="SSF103481">
    <property type="entry name" value="Multidrug resistance efflux transporter EmrE"/>
    <property type="match status" value="1"/>
</dbReference>
<reference evidence="8 9" key="1">
    <citation type="journal article" date="2024" name="Nat. Commun.">
        <title>Phylogenomics reveals the evolutionary origins of lichenization in chlorophyte algae.</title>
        <authorList>
            <person name="Puginier C."/>
            <person name="Libourel C."/>
            <person name="Otte J."/>
            <person name="Skaloud P."/>
            <person name="Haon M."/>
            <person name="Grisel S."/>
            <person name="Petersen M."/>
            <person name="Berrin J.G."/>
            <person name="Delaux P.M."/>
            <person name="Dal Grande F."/>
            <person name="Keller J."/>
        </authorList>
    </citation>
    <scope>NUCLEOTIDE SEQUENCE [LARGE SCALE GENOMIC DNA]</scope>
    <source>
        <strain evidence="8 9">SAG 2036</strain>
    </source>
</reference>
<evidence type="ECO:0000256" key="2">
    <source>
        <dbReference type="ARBA" id="ARBA00006690"/>
    </source>
</evidence>
<keyword evidence="5 7" id="KW-1133">Transmembrane helix</keyword>
<evidence type="ECO:0000256" key="7">
    <source>
        <dbReference type="SAM" id="Phobius"/>
    </source>
</evidence>
<dbReference type="Pfam" id="PF08627">
    <property type="entry name" value="CRT-like"/>
    <property type="match status" value="1"/>
</dbReference>
<comment type="subcellular location">
    <subcellularLocation>
        <location evidence="1">Membrane</location>
        <topology evidence="1">Multi-pass membrane protein</topology>
    </subcellularLocation>
</comment>
<feature type="transmembrane region" description="Helical" evidence="7">
    <location>
        <begin position="163"/>
        <end position="180"/>
    </location>
</feature>
<feature type="transmembrane region" description="Helical" evidence="7">
    <location>
        <begin position="68"/>
        <end position="87"/>
    </location>
</feature>
<keyword evidence="6 7" id="KW-0472">Membrane</keyword>
<comment type="similarity">
    <text evidence="2">Belongs to the CRT-like transporter family.</text>
</comment>
<evidence type="ECO:0000256" key="6">
    <source>
        <dbReference type="ARBA" id="ARBA00023136"/>
    </source>
</evidence>
<accession>A0AAW1P8W0</accession>
<dbReference type="Proteomes" id="UP001465755">
    <property type="component" value="Unassembled WGS sequence"/>
</dbReference>
<dbReference type="InterPro" id="IPR013936">
    <property type="entry name" value="CRT-like"/>
</dbReference>
<gene>
    <name evidence="8" type="ORF">WJX73_007294</name>
</gene>
<evidence type="ECO:0000313" key="8">
    <source>
        <dbReference type="EMBL" id="KAK9806031.1"/>
    </source>
</evidence>
<evidence type="ECO:0000256" key="1">
    <source>
        <dbReference type="ARBA" id="ARBA00004141"/>
    </source>
</evidence>
<dbReference type="PANTHER" id="PTHR31326:SF1">
    <property type="entry name" value="PROTEIN CLT2, CHLOROPLASTIC"/>
    <property type="match status" value="1"/>
</dbReference>
<feature type="transmembrane region" description="Helical" evidence="7">
    <location>
        <begin position="133"/>
        <end position="154"/>
    </location>
</feature>
<evidence type="ECO:0000313" key="9">
    <source>
        <dbReference type="Proteomes" id="UP001465755"/>
    </source>
</evidence>
<sequence>MRSGFLARKKASRYALKASDDRHEIQKDDEKQGGSPFAAAASIGVVVATGVANRVLYKLALVPMGDYVFVLSQFQTFGYCLVYFSFLAARLRSGQVTKEMLGVTDKRLFIGIGALEAASSLLGFIGASKLPGVTLPLLQQSIILFQLLLSGLFLKKQLLTSQILGAIIVVAGVCTAAFPSEAGAGIFAQAPALYIAIFVASMGFPALSSSLKEKIFGDAKEKMGGKDLDIFVVNSLGSGAQAIAVFLLLPLLTSVRGLSLSELPQYVGDGVSCFRGLTPGPLAQAGHQ</sequence>
<comment type="caution">
    <text evidence="8">The sequence shown here is derived from an EMBL/GenBank/DDBJ whole genome shotgun (WGS) entry which is preliminary data.</text>
</comment>
<evidence type="ECO:0000256" key="3">
    <source>
        <dbReference type="ARBA" id="ARBA00022448"/>
    </source>
</evidence>
<evidence type="ECO:0000256" key="4">
    <source>
        <dbReference type="ARBA" id="ARBA00022692"/>
    </source>
</evidence>
<dbReference type="EMBL" id="JALJOQ010000039">
    <property type="protein sequence ID" value="KAK9806031.1"/>
    <property type="molecule type" value="Genomic_DNA"/>
</dbReference>
<keyword evidence="4 7" id="KW-0812">Transmembrane</keyword>
<dbReference type="GO" id="GO:0016020">
    <property type="term" value="C:membrane"/>
    <property type="evidence" value="ECO:0007669"/>
    <property type="project" value="UniProtKB-SubCell"/>
</dbReference>
<proteinExistence type="inferred from homology"/>
<dbReference type="PANTHER" id="PTHR31326">
    <property type="entry name" value="PROTEIN CLT2, CHLOROPLASTIC"/>
    <property type="match status" value="1"/>
</dbReference>
<organism evidence="8 9">
    <name type="scientific">Symbiochloris irregularis</name>
    <dbReference type="NCBI Taxonomy" id="706552"/>
    <lineage>
        <taxon>Eukaryota</taxon>
        <taxon>Viridiplantae</taxon>
        <taxon>Chlorophyta</taxon>
        <taxon>core chlorophytes</taxon>
        <taxon>Trebouxiophyceae</taxon>
        <taxon>Trebouxiales</taxon>
        <taxon>Trebouxiaceae</taxon>
        <taxon>Symbiochloris</taxon>
    </lineage>
</organism>
<evidence type="ECO:0000256" key="5">
    <source>
        <dbReference type="ARBA" id="ARBA00022989"/>
    </source>
</evidence>
<protein>
    <submittedName>
        <fullName evidence="8">Uncharacterized protein</fullName>
    </submittedName>
</protein>
<feature type="transmembrane region" description="Helical" evidence="7">
    <location>
        <begin position="228"/>
        <end position="252"/>
    </location>
</feature>
<feature type="transmembrane region" description="Helical" evidence="7">
    <location>
        <begin position="108"/>
        <end position="127"/>
    </location>
</feature>
<name>A0AAW1P8W0_9CHLO</name>
<feature type="transmembrane region" description="Helical" evidence="7">
    <location>
        <begin position="186"/>
        <end position="207"/>
    </location>
</feature>